<keyword evidence="2" id="KW-0472">Membrane</keyword>
<dbReference type="InterPro" id="IPR017023">
    <property type="entry name" value="UCP034039"/>
</dbReference>
<evidence type="ECO:0000313" key="5">
    <source>
        <dbReference type="Proteomes" id="UP000318801"/>
    </source>
</evidence>
<dbReference type="OrthoDB" id="9816380at2"/>
<dbReference type="GO" id="GO:0090313">
    <property type="term" value="P:regulation of protein targeting to membrane"/>
    <property type="evidence" value="ECO:0007669"/>
    <property type="project" value="TreeGrafter"/>
</dbReference>
<sequence>MLGRILVFLGGLLVLILFAALIVPYFVDWSDFRRDFEMQASRVLGKKVEVAGDVQVRFLPFPSVTMHDVRVGSDANGKPLATAAQFSMDAELAPFLSGEARIFKMELDQPEINLHLNADGTLDWLKTGQSDLAARNVVFEDVEVRGGTVRLSDDATGHSRVISDITATLSSTAIDGPWHMDGTAALDGYSGTFTIQTGRPDPASGQMRLRASLVPDAWPVAADLEGDVALEEGKPVYNGDFRLRVETGDDADTDTPPPPRASGKFTLSNASLSLPSYRLEIGSRTDPYVVEGEGHFDTSPGGEFLLTANGQQFDVERLSEGSTSGGKSARVTGTSARKRLDSLISFLRGIPIPQVPGKVVFQLPAVVAGDTTIRSVQLEAHPDGDGWQIEKGVAILPGRTQVEASGRLTLGDNDNTAFRGNLLVASQQPTGLANWLTGNVAPEIRQITRAGFSADVVLTRDSQKFNNLEIIAGDASLKGSADREAPEGQVPKLALDLSGNVIDYSTLSALTGLAVGNDVKSGLAAHAITAKLNADTLNAFGVSANGVSADFAVQAGSVTVNRFDARDIAGATVEISGQAQSGIGGNDGLSGSGRVHISAADPSAFLALLDKQLPSHPLTGMLEDHAIWYQDTDLTADLVFGRDGQDLSALLSGTVNGGKLNGSWRLKNLGQLAGMTGQIQLSNPNAAVIFGQLGFEPLPLPAPAGAQLSLNVDNVGADGKGDVTFRLASGDTSLGGKGRVALDAADFLDGSLSLTLKSPDLEPYLAMNTLVVPGTGFGLPVDLSGTLDVAKDHFSLSALSGSLAGNAVSGRLALARNQPVARVSGALSVDQLDLDWLLETVFGPDAADISAGASDAPIGKAYFGTGEADIDLQAASFDPGLMEPVTGLSTTVHFRGGGLELDKISGAWLGGTLSGALRLGNNDGSGYVQTQLNIKNGDLAGHAWRVDGRPVIDGRFDLGLVSETTGGSLKALVDKASGSGMLTLKNPTVNGINLDIGDQLLTWATGQGTEIRNEAVPGAVASRLFGDSSVQLGKVDIPFSLSGGLLQARNVIVDLPMAQLYGGLSLNLSDQTISASLQTTLKLGDDEDNGASPDFTLNFSGPLATPQVALDTTDLNNFLSLRAVERERRRVERLQADVLEKQRLRREATLYQYNDDQRRKAEEAKKAAEEAARLAAEEAAAAANADGKNGAAAAGELPAAGGANPPAAGKAAQSAQTEPAQPASN</sequence>
<feature type="compositionally biased region" description="Polar residues" evidence="1">
    <location>
        <begin position="1216"/>
        <end position="1225"/>
    </location>
</feature>
<dbReference type="AlphaFoldDB" id="A0A506UJT1"/>
<evidence type="ECO:0000313" key="4">
    <source>
        <dbReference type="EMBL" id="TPW33566.1"/>
    </source>
</evidence>
<keyword evidence="2" id="KW-1133">Transmembrane helix</keyword>
<protein>
    <submittedName>
        <fullName evidence="4">AsmA family protein</fullName>
    </submittedName>
</protein>
<proteinExistence type="predicted"/>
<dbReference type="GO" id="GO:0005886">
    <property type="term" value="C:plasma membrane"/>
    <property type="evidence" value="ECO:0007669"/>
    <property type="project" value="TreeGrafter"/>
</dbReference>
<accession>A0A506UJT1</accession>
<feature type="domain" description="AsmA" evidence="3">
    <location>
        <begin position="6"/>
        <end position="152"/>
    </location>
</feature>
<dbReference type="PANTHER" id="PTHR30441">
    <property type="entry name" value="DUF748 DOMAIN-CONTAINING PROTEIN"/>
    <property type="match status" value="1"/>
</dbReference>
<keyword evidence="2" id="KW-0812">Transmembrane</keyword>
<evidence type="ECO:0000259" key="3">
    <source>
        <dbReference type="Pfam" id="PF05170"/>
    </source>
</evidence>
<evidence type="ECO:0000256" key="1">
    <source>
        <dbReference type="SAM" id="MobiDB-lite"/>
    </source>
</evidence>
<dbReference type="EMBL" id="VHLG01000001">
    <property type="protein sequence ID" value="TPW33566.1"/>
    <property type="molecule type" value="Genomic_DNA"/>
</dbReference>
<feature type="compositionally biased region" description="Low complexity" evidence="1">
    <location>
        <begin position="1178"/>
        <end position="1215"/>
    </location>
</feature>
<name>A0A506UJT1_9HYPH</name>
<feature type="region of interest" description="Disordered" evidence="1">
    <location>
        <begin position="1178"/>
        <end position="1225"/>
    </location>
</feature>
<dbReference type="PIRSF" id="PIRSF034039">
    <property type="entry name" value="UCP034039"/>
    <property type="match status" value="1"/>
</dbReference>
<comment type="caution">
    <text evidence="4">The sequence shown here is derived from an EMBL/GenBank/DDBJ whole genome shotgun (WGS) entry which is preliminary data.</text>
</comment>
<dbReference type="InterPro" id="IPR052894">
    <property type="entry name" value="AsmA-related"/>
</dbReference>
<gene>
    <name evidence="4" type="ORF">FJU08_03165</name>
</gene>
<dbReference type="Pfam" id="PF05170">
    <property type="entry name" value="AsmA"/>
    <property type="match status" value="1"/>
</dbReference>
<keyword evidence="5" id="KW-1185">Reference proteome</keyword>
<dbReference type="RefSeq" id="WP_141147505.1">
    <property type="nucleotide sequence ID" value="NZ_VHLG01000001.1"/>
</dbReference>
<reference evidence="4 5" key="1">
    <citation type="submission" date="2019-06" db="EMBL/GenBank/DDBJ databases">
        <authorList>
            <person name="Li M."/>
        </authorList>
    </citation>
    <scope>NUCLEOTIDE SEQUENCE [LARGE SCALE GENOMIC DNA]</scope>
    <source>
        <strain evidence="4 5">BGMRC2036</strain>
    </source>
</reference>
<dbReference type="InterPro" id="IPR007844">
    <property type="entry name" value="AsmA"/>
</dbReference>
<organism evidence="4 5">
    <name type="scientific">Martelella alba</name>
    <dbReference type="NCBI Taxonomy" id="2590451"/>
    <lineage>
        <taxon>Bacteria</taxon>
        <taxon>Pseudomonadati</taxon>
        <taxon>Pseudomonadota</taxon>
        <taxon>Alphaproteobacteria</taxon>
        <taxon>Hyphomicrobiales</taxon>
        <taxon>Aurantimonadaceae</taxon>
        <taxon>Martelella</taxon>
    </lineage>
</organism>
<dbReference type="PANTHER" id="PTHR30441:SF4">
    <property type="entry name" value="PROTEIN ASMA"/>
    <property type="match status" value="1"/>
</dbReference>
<evidence type="ECO:0000256" key="2">
    <source>
        <dbReference type="SAM" id="Phobius"/>
    </source>
</evidence>
<feature type="transmembrane region" description="Helical" evidence="2">
    <location>
        <begin position="7"/>
        <end position="27"/>
    </location>
</feature>
<dbReference type="Proteomes" id="UP000318801">
    <property type="component" value="Unassembled WGS sequence"/>
</dbReference>